<accession>A0A9N9JAV0</accession>
<dbReference type="GO" id="GO:0003676">
    <property type="term" value="F:nucleic acid binding"/>
    <property type="evidence" value="ECO:0007669"/>
    <property type="project" value="InterPro"/>
</dbReference>
<organism evidence="1 2">
    <name type="scientific">Dentiscutata erythropus</name>
    <dbReference type="NCBI Taxonomy" id="1348616"/>
    <lineage>
        <taxon>Eukaryota</taxon>
        <taxon>Fungi</taxon>
        <taxon>Fungi incertae sedis</taxon>
        <taxon>Mucoromycota</taxon>
        <taxon>Glomeromycotina</taxon>
        <taxon>Glomeromycetes</taxon>
        <taxon>Diversisporales</taxon>
        <taxon>Gigasporaceae</taxon>
        <taxon>Dentiscutata</taxon>
    </lineage>
</organism>
<keyword evidence="2" id="KW-1185">Reference proteome</keyword>
<name>A0A9N9JAV0_9GLOM</name>
<dbReference type="OrthoDB" id="6082702at2759"/>
<evidence type="ECO:0000313" key="2">
    <source>
        <dbReference type="Proteomes" id="UP000789405"/>
    </source>
</evidence>
<dbReference type="GO" id="GO:0000166">
    <property type="term" value="F:nucleotide binding"/>
    <property type="evidence" value="ECO:0007669"/>
    <property type="project" value="InterPro"/>
</dbReference>
<protein>
    <submittedName>
        <fullName evidence="1">22015_t:CDS:1</fullName>
    </submittedName>
</protein>
<dbReference type="AlphaFoldDB" id="A0A9N9JAV0"/>
<gene>
    <name evidence="1" type="ORF">DERYTH_LOCUS18775</name>
</gene>
<dbReference type="Proteomes" id="UP000789405">
    <property type="component" value="Unassembled WGS sequence"/>
</dbReference>
<sequence length="383" mass="44509">PFPYDWFNTPEKIDTTSLPSIEAFDTDCLERFHKLMKSKFELDIAHYVSLSSFAENALYKTTGQEIELFTDDNIYLFCEKGIRGGILIVSNRQVEANNLQHSDFVSETEEAMKKLYTWLLYVDANALYTGAIMQYISTGGHRWIIPEETPDLFNKITKWEIPDNAEKCYILEIAHTLYPLAPENIEISKEEMSKCEQEIINDLKHYTKTKKLIPNLNNKKKPEGESKKFKKLVANSSYKSHRILAENLVGISHHQSKARLSKPIFIGMSVLDEMVYTDTDSLILLIRTENVYKDMAEMHEHFDFSDYKSEHPIYKALGKEKIKKFLVSLRMKVAVLLCVNFVDQDLSSIVIFLLMEKQIEELKEYKRLGSKDHIIRLLRLSKV</sequence>
<dbReference type="PANTHER" id="PTHR31511:SF12">
    <property type="entry name" value="RHO TERMINATION FACTOR N-TERMINAL DOMAIN-CONTAINING PROTEIN"/>
    <property type="match status" value="1"/>
</dbReference>
<dbReference type="InterPro" id="IPR043502">
    <property type="entry name" value="DNA/RNA_pol_sf"/>
</dbReference>
<comment type="caution">
    <text evidence="1">The sequence shown here is derived from an EMBL/GenBank/DDBJ whole genome shotgun (WGS) entry which is preliminary data.</text>
</comment>
<reference evidence="1" key="1">
    <citation type="submission" date="2021-06" db="EMBL/GenBank/DDBJ databases">
        <authorList>
            <person name="Kallberg Y."/>
            <person name="Tangrot J."/>
            <person name="Rosling A."/>
        </authorList>
    </citation>
    <scope>NUCLEOTIDE SEQUENCE</scope>
    <source>
        <strain evidence="1">MA453B</strain>
    </source>
</reference>
<dbReference type="SUPFAM" id="SSF56672">
    <property type="entry name" value="DNA/RNA polymerases"/>
    <property type="match status" value="1"/>
</dbReference>
<evidence type="ECO:0000313" key="1">
    <source>
        <dbReference type="EMBL" id="CAG8771916.1"/>
    </source>
</evidence>
<dbReference type="PROSITE" id="PS00116">
    <property type="entry name" value="DNA_POLYMERASE_B"/>
    <property type="match status" value="1"/>
</dbReference>
<feature type="non-terminal residue" evidence="1">
    <location>
        <position position="383"/>
    </location>
</feature>
<dbReference type="EMBL" id="CAJVPY010019530">
    <property type="protein sequence ID" value="CAG8771916.1"/>
    <property type="molecule type" value="Genomic_DNA"/>
</dbReference>
<dbReference type="InterPro" id="IPR017964">
    <property type="entry name" value="DNA-dir_DNA_pol_B_CS"/>
</dbReference>
<feature type="non-terminal residue" evidence="1">
    <location>
        <position position="1"/>
    </location>
</feature>
<proteinExistence type="predicted"/>
<dbReference type="PANTHER" id="PTHR31511">
    <property type="entry name" value="PROTEIN CBG23764"/>
    <property type="match status" value="1"/>
</dbReference>